<reference evidence="2 3" key="1">
    <citation type="submission" date="2019-01" db="EMBL/GenBank/DDBJ databases">
        <title>Lacibacter sp. strain TTM-7.</title>
        <authorList>
            <person name="Chen W.-M."/>
        </authorList>
    </citation>
    <scope>NUCLEOTIDE SEQUENCE [LARGE SCALE GENOMIC DNA]</scope>
    <source>
        <strain evidence="2 3">TTM-7</strain>
    </source>
</reference>
<keyword evidence="1" id="KW-0812">Transmembrane</keyword>
<dbReference type="RefSeq" id="WP_129128892.1">
    <property type="nucleotide sequence ID" value="NZ_SDHW01000001.1"/>
</dbReference>
<name>A0A4Q1CLQ0_9BACT</name>
<evidence type="ECO:0000256" key="1">
    <source>
        <dbReference type="SAM" id="Phobius"/>
    </source>
</evidence>
<evidence type="ECO:0000313" key="3">
    <source>
        <dbReference type="Proteomes" id="UP000290204"/>
    </source>
</evidence>
<keyword evidence="3" id="KW-1185">Reference proteome</keyword>
<dbReference type="EMBL" id="SDHW01000001">
    <property type="protein sequence ID" value="RXK61519.1"/>
    <property type="molecule type" value="Genomic_DNA"/>
</dbReference>
<feature type="transmembrane region" description="Helical" evidence="1">
    <location>
        <begin position="6"/>
        <end position="28"/>
    </location>
</feature>
<dbReference type="AlphaFoldDB" id="A0A4Q1CLQ0"/>
<keyword evidence="1" id="KW-0472">Membrane</keyword>
<gene>
    <name evidence="2" type="ORF">ESA94_00420</name>
</gene>
<feature type="transmembrane region" description="Helical" evidence="1">
    <location>
        <begin position="203"/>
        <end position="227"/>
    </location>
</feature>
<accession>A0A4Q1CLQ0</accession>
<dbReference type="Proteomes" id="UP000290204">
    <property type="component" value="Unassembled WGS sequence"/>
</dbReference>
<feature type="transmembrane region" description="Helical" evidence="1">
    <location>
        <begin position="292"/>
        <end position="318"/>
    </location>
</feature>
<comment type="caution">
    <text evidence="2">The sequence shown here is derived from an EMBL/GenBank/DDBJ whole genome shotgun (WGS) entry which is preliminary data.</text>
</comment>
<proteinExistence type="predicted"/>
<keyword evidence="1" id="KW-1133">Transmembrane helix</keyword>
<organism evidence="2 3">
    <name type="scientific">Lacibacter luteus</name>
    <dbReference type="NCBI Taxonomy" id="2508719"/>
    <lineage>
        <taxon>Bacteria</taxon>
        <taxon>Pseudomonadati</taxon>
        <taxon>Bacteroidota</taxon>
        <taxon>Chitinophagia</taxon>
        <taxon>Chitinophagales</taxon>
        <taxon>Chitinophagaceae</taxon>
        <taxon>Lacibacter</taxon>
    </lineage>
</organism>
<evidence type="ECO:0000313" key="2">
    <source>
        <dbReference type="EMBL" id="RXK61519.1"/>
    </source>
</evidence>
<sequence length="319" mass="36934">MNTKEILNAIGTIVSLIASIIAIVVFLVKGFELEDREIKIQATTWQDLTKSPRIQDFEASYSFQGKKVEGIWLLTLKCKNVGNKPIIGYGKNSNFQNDYILINIDSNYRLLASQPVENQIQSDLKVTNDNSVALRFQKWNPNELLVLQFYLEPKKKDSMIYPSLAFNHRELIDCNFSFSSEIEDYFIQHPLNKVAKIFPLWSIPFLIGGSLFSIILCFMPLLIFLIVSVKQKISYNLWSKNYLSTLIKKIDSSIYDDIEKTIYKNNHSKIPQEVWNEFRIPKPHFPTPRLLALFNLFSASLMAIIGFFNLVVYFSIFFL</sequence>
<protein>
    <submittedName>
        <fullName evidence="2">Uncharacterized protein</fullName>
    </submittedName>
</protein>